<organism evidence="1 2">
    <name type="scientific">Panagrolaimus sp. PS1159</name>
    <dbReference type="NCBI Taxonomy" id="55785"/>
    <lineage>
        <taxon>Eukaryota</taxon>
        <taxon>Metazoa</taxon>
        <taxon>Ecdysozoa</taxon>
        <taxon>Nematoda</taxon>
        <taxon>Chromadorea</taxon>
        <taxon>Rhabditida</taxon>
        <taxon>Tylenchina</taxon>
        <taxon>Panagrolaimomorpha</taxon>
        <taxon>Panagrolaimoidea</taxon>
        <taxon>Panagrolaimidae</taxon>
        <taxon>Panagrolaimus</taxon>
    </lineage>
</organism>
<accession>A0AC35GEN2</accession>
<dbReference type="WBParaSite" id="PS1159_v2.g4575.t1">
    <property type="protein sequence ID" value="PS1159_v2.g4575.t1"/>
    <property type="gene ID" value="PS1159_v2.g4575"/>
</dbReference>
<evidence type="ECO:0000313" key="1">
    <source>
        <dbReference type="Proteomes" id="UP000887580"/>
    </source>
</evidence>
<evidence type="ECO:0000313" key="2">
    <source>
        <dbReference type="WBParaSite" id="PS1159_v2.g4575.t1"/>
    </source>
</evidence>
<protein>
    <submittedName>
        <fullName evidence="2">CHK kinase-like domain-containing protein</fullName>
    </submittedName>
</protein>
<dbReference type="Proteomes" id="UP000887580">
    <property type="component" value="Unplaced"/>
</dbReference>
<name>A0AC35GEN2_9BILA</name>
<sequence>MSADKVDPNQFINGFKVTVGWLLNSLRKNDKTFFHSHGNRAVNDVVAKDVSEGKGFASEILQCTVSFVDSVDAADVYTTILKIPVLRANRIDNESPLSGYGIEASESLRKAHIFECDFYSSLAPVLNIPLSTAHFVIRDSSNSQASCIHMEDLTLKGKTLSYFDSVNLTQVKNFIRVLAKMHKNILTANPKQWQEKFFFNEDSMKAVLGMLEPMNQPFLKMSKREEAFKPFLEKYQKFITNSDYHIYAYTKAYKDLNLLPVLVHGDMHSGNIMWATNKDGDIETNIAAIVDWQTPYEGSPMADLARFLVMAADGVVRRQAEEFAIDFYYECLIKELGGDATKVPYTVEKLQKAYNLAFLTQVFFMMGMIVFLYDSLDKQQPNKAIKNAFVNASVLKALHGIEDLDRLLQGEMKEEIYEKYCI</sequence>
<proteinExistence type="predicted"/>
<reference evidence="2" key="1">
    <citation type="submission" date="2022-11" db="UniProtKB">
        <authorList>
            <consortium name="WormBaseParasite"/>
        </authorList>
    </citation>
    <scope>IDENTIFICATION</scope>
</reference>